<feature type="region of interest" description="Disordered" evidence="1">
    <location>
        <begin position="210"/>
        <end position="235"/>
    </location>
</feature>
<dbReference type="AlphaFoldDB" id="A0AAD7NFA2"/>
<protein>
    <submittedName>
        <fullName evidence="2">Uncharacterized protein</fullName>
    </submittedName>
</protein>
<feature type="compositionally biased region" description="Polar residues" evidence="1">
    <location>
        <begin position="210"/>
        <end position="223"/>
    </location>
</feature>
<name>A0AAD7NFA2_9AGAR</name>
<feature type="region of interest" description="Disordered" evidence="1">
    <location>
        <begin position="512"/>
        <end position="536"/>
    </location>
</feature>
<feature type="compositionally biased region" description="Basic and acidic residues" evidence="1">
    <location>
        <begin position="9"/>
        <end position="18"/>
    </location>
</feature>
<feature type="region of interest" description="Disordered" evidence="1">
    <location>
        <begin position="1"/>
        <end position="154"/>
    </location>
</feature>
<feature type="compositionally biased region" description="Low complexity" evidence="1">
    <location>
        <begin position="78"/>
        <end position="96"/>
    </location>
</feature>
<feature type="compositionally biased region" description="Basic and acidic residues" evidence="1">
    <location>
        <begin position="224"/>
        <end position="234"/>
    </location>
</feature>
<gene>
    <name evidence="2" type="ORF">DFH07DRAFT_818506</name>
</gene>
<accession>A0AAD7NFA2</accession>
<feature type="compositionally biased region" description="Low complexity" evidence="1">
    <location>
        <begin position="116"/>
        <end position="154"/>
    </location>
</feature>
<keyword evidence="3" id="KW-1185">Reference proteome</keyword>
<feature type="compositionally biased region" description="Low complexity" evidence="1">
    <location>
        <begin position="512"/>
        <end position="527"/>
    </location>
</feature>
<feature type="region of interest" description="Disordered" evidence="1">
    <location>
        <begin position="274"/>
        <end position="356"/>
    </location>
</feature>
<feature type="region of interest" description="Disordered" evidence="1">
    <location>
        <begin position="410"/>
        <end position="481"/>
    </location>
</feature>
<sequence length="627" mass="66439">MGFFSSRKPGTEDTKENGRPITGTNGDSLSGFKSLRSRLQVYAKKIDPKERDSPPPAFLQAGSVAQTLSPPLPTPIANRQLQLKLKLSSSSPALNPAREKSRSKSANTSPTTNAHSMQSSQSDLRSSSSRSKALGTKSSSSSLAATPTRQPTDTVTTTLAQRLNELAVANSEGLLNDDEYRMLRQDLFQRFASTTVVPTEIPVVPLASQQSRSSVRLNGTTTPTDKRQSIDSRRLSVSTSSNFIVDKQRTPSVHSRASMTSGVASFFRRATGRQSSHDFSDSSSIFSATSAAPSHRLSKKTSASSLTTDRGDTVSIASRRTNNASSPTDSTPPVASIRSVRRLPTPPSSFPTRLPGVESRYAGVASEPSTSTDNAETAEAIRREMTAVEAERRRLMDAFSGLELTTLTQRRRTAATGPRDSVATLVPDGRSVYSFGPRSQKASGSDAGDGDCASLRSATSGGTAASMKSRRGAPARGSTRGTVHVQAAGFVSSASSSFVGSLHRKNSVSSVGSATSSRLGIGAPSPGAGTGGSGFLVPPVPPLPLGMSLGQMGSTPSLRSTGHPPMGVVREDETVMTVDSDGEREFGLEMEDLRRRREEVAARYAARLEYLRAKLKGAELHEKLLSK</sequence>
<evidence type="ECO:0000313" key="2">
    <source>
        <dbReference type="EMBL" id="KAJ7758551.1"/>
    </source>
</evidence>
<feature type="compositionally biased region" description="Polar residues" evidence="1">
    <location>
        <begin position="104"/>
        <end position="115"/>
    </location>
</feature>
<feature type="compositionally biased region" description="Basic and acidic residues" evidence="1">
    <location>
        <begin position="44"/>
        <end position="53"/>
    </location>
</feature>
<dbReference type="Proteomes" id="UP001215280">
    <property type="component" value="Unassembled WGS sequence"/>
</dbReference>
<comment type="caution">
    <text evidence="2">The sequence shown here is derived from an EMBL/GenBank/DDBJ whole genome shotgun (WGS) entry which is preliminary data.</text>
</comment>
<feature type="compositionally biased region" description="Low complexity" evidence="1">
    <location>
        <begin position="281"/>
        <end position="308"/>
    </location>
</feature>
<dbReference type="EMBL" id="JARJLG010000055">
    <property type="protein sequence ID" value="KAJ7758551.1"/>
    <property type="molecule type" value="Genomic_DNA"/>
</dbReference>
<proteinExistence type="predicted"/>
<feature type="compositionally biased region" description="Polar residues" evidence="1">
    <location>
        <begin position="315"/>
        <end position="333"/>
    </location>
</feature>
<organism evidence="2 3">
    <name type="scientific">Mycena maculata</name>
    <dbReference type="NCBI Taxonomy" id="230809"/>
    <lineage>
        <taxon>Eukaryota</taxon>
        <taxon>Fungi</taxon>
        <taxon>Dikarya</taxon>
        <taxon>Basidiomycota</taxon>
        <taxon>Agaricomycotina</taxon>
        <taxon>Agaricomycetes</taxon>
        <taxon>Agaricomycetidae</taxon>
        <taxon>Agaricales</taxon>
        <taxon>Marasmiineae</taxon>
        <taxon>Mycenaceae</taxon>
        <taxon>Mycena</taxon>
    </lineage>
</organism>
<reference evidence="2" key="1">
    <citation type="submission" date="2023-03" db="EMBL/GenBank/DDBJ databases">
        <title>Massive genome expansion in bonnet fungi (Mycena s.s.) driven by repeated elements and novel gene families across ecological guilds.</title>
        <authorList>
            <consortium name="Lawrence Berkeley National Laboratory"/>
            <person name="Harder C.B."/>
            <person name="Miyauchi S."/>
            <person name="Viragh M."/>
            <person name="Kuo A."/>
            <person name="Thoen E."/>
            <person name="Andreopoulos B."/>
            <person name="Lu D."/>
            <person name="Skrede I."/>
            <person name="Drula E."/>
            <person name="Henrissat B."/>
            <person name="Morin E."/>
            <person name="Kohler A."/>
            <person name="Barry K."/>
            <person name="LaButti K."/>
            <person name="Morin E."/>
            <person name="Salamov A."/>
            <person name="Lipzen A."/>
            <person name="Mereny Z."/>
            <person name="Hegedus B."/>
            <person name="Baldrian P."/>
            <person name="Stursova M."/>
            <person name="Weitz H."/>
            <person name="Taylor A."/>
            <person name="Grigoriev I.V."/>
            <person name="Nagy L.G."/>
            <person name="Martin F."/>
            <person name="Kauserud H."/>
        </authorList>
    </citation>
    <scope>NUCLEOTIDE SEQUENCE</scope>
    <source>
        <strain evidence="2">CBHHK188m</strain>
    </source>
</reference>
<evidence type="ECO:0000256" key="1">
    <source>
        <dbReference type="SAM" id="MobiDB-lite"/>
    </source>
</evidence>
<evidence type="ECO:0000313" key="3">
    <source>
        <dbReference type="Proteomes" id="UP001215280"/>
    </source>
</evidence>